<dbReference type="InterPro" id="IPR000835">
    <property type="entry name" value="HTH_MarR-typ"/>
</dbReference>
<reference evidence="3" key="1">
    <citation type="submission" date="2021-10" db="EMBL/GenBank/DDBJ databases">
        <title>Novel species in genus Arthrobacter.</title>
        <authorList>
            <person name="Liu Y."/>
        </authorList>
    </citation>
    <scope>NUCLEOTIDE SEQUENCE</scope>
    <source>
        <strain evidence="3">Zg-Y809</strain>
    </source>
</reference>
<dbReference type="InterPro" id="IPR036390">
    <property type="entry name" value="WH_DNA-bd_sf"/>
</dbReference>
<evidence type="ECO:0000313" key="4">
    <source>
        <dbReference type="Proteomes" id="UP001139264"/>
    </source>
</evidence>
<dbReference type="GO" id="GO:0006950">
    <property type="term" value="P:response to stress"/>
    <property type="evidence" value="ECO:0007669"/>
    <property type="project" value="TreeGrafter"/>
</dbReference>
<evidence type="ECO:0000313" key="3">
    <source>
        <dbReference type="EMBL" id="MCC3270698.1"/>
    </source>
</evidence>
<evidence type="ECO:0000259" key="2">
    <source>
        <dbReference type="PROSITE" id="PS50995"/>
    </source>
</evidence>
<dbReference type="AlphaFoldDB" id="A0A9X1M3G5"/>
<evidence type="ECO:0000256" key="1">
    <source>
        <dbReference type="SAM" id="MobiDB-lite"/>
    </source>
</evidence>
<sequence>MEDKDLRRCIINAIRGMSLDGQRVADTFAHRHGLNTTDMRALTLIMEAEIRHEALTAGRLSSKLGTSSGATTAVIDRLERIGHIRRNREHADRRKVTLHFEPLAMQLAGAYFGPLGVLTDDVMNKYTTEELATVHRFMEDMRSAYAAHQSALQEPPPPAPEALPEQDAP</sequence>
<feature type="region of interest" description="Disordered" evidence="1">
    <location>
        <begin position="146"/>
        <end position="169"/>
    </location>
</feature>
<protein>
    <submittedName>
        <fullName evidence="3">MarR family transcriptional regulator</fullName>
    </submittedName>
</protein>
<dbReference type="Pfam" id="PF01047">
    <property type="entry name" value="MarR"/>
    <property type="match status" value="1"/>
</dbReference>
<proteinExistence type="predicted"/>
<comment type="caution">
    <text evidence="3">The sequence shown here is derived from an EMBL/GenBank/DDBJ whole genome shotgun (WGS) entry which is preliminary data.</text>
</comment>
<dbReference type="Gene3D" id="1.10.10.10">
    <property type="entry name" value="Winged helix-like DNA-binding domain superfamily/Winged helix DNA-binding domain"/>
    <property type="match status" value="1"/>
</dbReference>
<dbReference type="EMBL" id="JAJFZP010000013">
    <property type="protein sequence ID" value="MCC3270698.1"/>
    <property type="molecule type" value="Genomic_DNA"/>
</dbReference>
<dbReference type="Proteomes" id="UP001139264">
    <property type="component" value="Unassembled WGS sequence"/>
</dbReference>
<dbReference type="RefSeq" id="WP_227909019.1">
    <property type="nucleotide sequence ID" value="NZ_CP095461.1"/>
</dbReference>
<dbReference type="GO" id="GO:0003700">
    <property type="term" value="F:DNA-binding transcription factor activity"/>
    <property type="evidence" value="ECO:0007669"/>
    <property type="project" value="InterPro"/>
</dbReference>
<accession>A0A9X1M3G5</accession>
<dbReference type="SMART" id="SM00347">
    <property type="entry name" value="HTH_MARR"/>
    <property type="match status" value="1"/>
</dbReference>
<dbReference type="PANTHER" id="PTHR33164">
    <property type="entry name" value="TRANSCRIPTIONAL REGULATOR, MARR FAMILY"/>
    <property type="match status" value="1"/>
</dbReference>
<dbReference type="InterPro" id="IPR036388">
    <property type="entry name" value="WH-like_DNA-bd_sf"/>
</dbReference>
<dbReference type="InterPro" id="IPR039422">
    <property type="entry name" value="MarR/SlyA-like"/>
</dbReference>
<name>A0A9X1M3G5_9MICC</name>
<feature type="domain" description="HTH marR-type" evidence="2">
    <location>
        <begin position="3"/>
        <end position="143"/>
    </location>
</feature>
<gene>
    <name evidence="3" type="ORF">LJ751_15285</name>
</gene>
<organism evidence="3 4">
    <name type="scientific">Arthrobacter gengyunqii</name>
    <dbReference type="NCBI Taxonomy" id="2886940"/>
    <lineage>
        <taxon>Bacteria</taxon>
        <taxon>Bacillati</taxon>
        <taxon>Actinomycetota</taxon>
        <taxon>Actinomycetes</taxon>
        <taxon>Micrococcales</taxon>
        <taxon>Micrococcaceae</taxon>
        <taxon>Arthrobacter</taxon>
    </lineage>
</organism>
<dbReference type="PANTHER" id="PTHR33164:SF106">
    <property type="entry name" value="TRANSCRIPTIONAL REGULATORY PROTEIN"/>
    <property type="match status" value="1"/>
</dbReference>
<dbReference type="PROSITE" id="PS50995">
    <property type="entry name" value="HTH_MARR_2"/>
    <property type="match status" value="1"/>
</dbReference>
<dbReference type="SUPFAM" id="SSF46785">
    <property type="entry name" value="Winged helix' DNA-binding domain"/>
    <property type="match status" value="1"/>
</dbReference>